<organism evidence="2 3">
    <name type="scientific">Mongoliibacter ruber</name>
    <dbReference type="NCBI Taxonomy" id="1750599"/>
    <lineage>
        <taxon>Bacteria</taxon>
        <taxon>Pseudomonadati</taxon>
        <taxon>Bacteroidota</taxon>
        <taxon>Cytophagia</taxon>
        <taxon>Cytophagales</taxon>
        <taxon>Cyclobacteriaceae</taxon>
        <taxon>Mongoliibacter</taxon>
    </lineage>
</organism>
<accession>A0A2T0WH91</accession>
<dbReference type="EMBL" id="PVTR01000010">
    <property type="protein sequence ID" value="PRY85874.1"/>
    <property type="molecule type" value="Genomic_DNA"/>
</dbReference>
<comment type="caution">
    <text evidence="2">The sequence shown here is derived from an EMBL/GenBank/DDBJ whole genome shotgun (WGS) entry which is preliminary data.</text>
</comment>
<proteinExistence type="predicted"/>
<dbReference type="Pfam" id="PF13568">
    <property type="entry name" value="OMP_b-brl_2"/>
    <property type="match status" value="1"/>
</dbReference>
<evidence type="ECO:0000313" key="2">
    <source>
        <dbReference type="EMBL" id="PRY85874.1"/>
    </source>
</evidence>
<name>A0A2T0WH91_9BACT</name>
<sequence>MYNSKVSLFLSMPFRIIVLMFLLLTALPLLAEAQTSVGVRGGVSLSSLSYRYALGRPVQFSDGISAQTYSFVIEHFGQKNAGVQFELQYITLGYSQENDQLMVNRTEMDYLKMPLLSNFYFGRSGRFHIKLGPHLGYLLNARDVTREFDVEEVELPTYGQAGDDPKRLMYGLSLGAGISKLFGKSTLAADGRFSYEFGDPESQDRIFDLNTTTIEITLTYLFQIRKGKWQN</sequence>
<protein>
    <submittedName>
        <fullName evidence="2">Outer membrane protein with beta-barrel domain</fullName>
    </submittedName>
</protein>
<evidence type="ECO:0000259" key="1">
    <source>
        <dbReference type="Pfam" id="PF13568"/>
    </source>
</evidence>
<keyword evidence="3" id="KW-1185">Reference proteome</keyword>
<evidence type="ECO:0000313" key="3">
    <source>
        <dbReference type="Proteomes" id="UP000238157"/>
    </source>
</evidence>
<dbReference type="AlphaFoldDB" id="A0A2T0WH91"/>
<reference evidence="2 3" key="1">
    <citation type="submission" date="2018-03" db="EMBL/GenBank/DDBJ databases">
        <title>Genomic Encyclopedia of Archaeal and Bacterial Type Strains, Phase II (KMG-II): from individual species to whole genera.</title>
        <authorList>
            <person name="Goeker M."/>
        </authorList>
    </citation>
    <scope>NUCLEOTIDE SEQUENCE [LARGE SCALE GENOMIC DNA]</scope>
    <source>
        <strain evidence="2 3">DSM 27929</strain>
    </source>
</reference>
<dbReference type="InterPro" id="IPR025665">
    <property type="entry name" value="Beta-barrel_OMP_2"/>
</dbReference>
<gene>
    <name evidence="2" type="ORF">CLW00_1103</name>
</gene>
<feature type="domain" description="Outer membrane protein beta-barrel" evidence="1">
    <location>
        <begin position="34"/>
        <end position="198"/>
    </location>
</feature>
<dbReference type="Proteomes" id="UP000238157">
    <property type="component" value="Unassembled WGS sequence"/>
</dbReference>